<dbReference type="InterPro" id="IPR007138">
    <property type="entry name" value="ABM_dom"/>
</dbReference>
<evidence type="ECO:0000313" key="2">
    <source>
        <dbReference type="EMBL" id="SIQ16585.1"/>
    </source>
</evidence>
<sequence length="91" mass="10662">MSEVTLKGFILVAKDELTVVKHALGRHTQLTREEPGCIQFDVTQSQENPCRFEVFEVFKNKEAFEHHQARVQSSDWGRLTVNVERHYEVFE</sequence>
<dbReference type="EMBL" id="FTMN01000002">
    <property type="protein sequence ID" value="SIQ16585.1"/>
    <property type="molecule type" value="Genomic_DNA"/>
</dbReference>
<dbReference type="InterPro" id="IPR011008">
    <property type="entry name" value="Dimeric_a/b-barrel"/>
</dbReference>
<name>A0A1N6QJ35_9GAMM</name>
<dbReference type="GO" id="GO:0004497">
    <property type="term" value="F:monooxygenase activity"/>
    <property type="evidence" value="ECO:0007669"/>
    <property type="project" value="UniProtKB-KW"/>
</dbReference>
<keyword evidence="3" id="KW-1185">Reference proteome</keyword>
<reference evidence="3" key="1">
    <citation type="submission" date="2017-01" db="EMBL/GenBank/DDBJ databases">
        <authorList>
            <person name="Varghese N."/>
            <person name="Submissions S."/>
        </authorList>
    </citation>
    <scope>NUCLEOTIDE SEQUENCE [LARGE SCALE GENOMIC DNA]</scope>
    <source>
        <strain evidence="3">DSM 7027</strain>
    </source>
</reference>
<dbReference type="Proteomes" id="UP000186895">
    <property type="component" value="Unassembled WGS sequence"/>
</dbReference>
<keyword evidence="2" id="KW-0560">Oxidoreductase</keyword>
<feature type="domain" description="ABM" evidence="1">
    <location>
        <begin position="4"/>
        <end position="91"/>
    </location>
</feature>
<evidence type="ECO:0000313" key="3">
    <source>
        <dbReference type="Proteomes" id="UP000186895"/>
    </source>
</evidence>
<accession>A0A1N6QJ35</accession>
<dbReference type="SUPFAM" id="SSF54909">
    <property type="entry name" value="Dimeric alpha+beta barrel"/>
    <property type="match status" value="1"/>
</dbReference>
<dbReference type="Pfam" id="PF03992">
    <property type="entry name" value="ABM"/>
    <property type="match status" value="1"/>
</dbReference>
<dbReference type="PROSITE" id="PS51725">
    <property type="entry name" value="ABM"/>
    <property type="match status" value="1"/>
</dbReference>
<dbReference type="STRING" id="49186.SAMN05421647_102540"/>
<dbReference type="RefSeq" id="WP_076462068.1">
    <property type="nucleotide sequence ID" value="NZ_FTMN01000002.1"/>
</dbReference>
<keyword evidence="2" id="KW-0503">Monooxygenase</keyword>
<protein>
    <submittedName>
        <fullName evidence="2">Quinol monooxygenase YgiN</fullName>
    </submittedName>
</protein>
<evidence type="ECO:0000259" key="1">
    <source>
        <dbReference type="PROSITE" id="PS51725"/>
    </source>
</evidence>
<dbReference type="Gene3D" id="3.30.70.100">
    <property type="match status" value="1"/>
</dbReference>
<gene>
    <name evidence="2" type="ORF">SAMN05421647_102540</name>
</gene>
<organism evidence="2 3">
    <name type="scientific">Marinobacterium stanieri</name>
    <dbReference type="NCBI Taxonomy" id="49186"/>
    <lineage>
        <taxon>Bacteria</taxon>
        <taxon>Pseudomonadati</taxon>
        <taxon>Pseudomonadota</taxon>
        <taxon>Gammaproteobacteria</taxon>
        <taxon>Oceanospirillales</taxon>
        <taxon>Oceanospirillaceae</taxon>
        <taxon>Marinobacterium</taxon>
    </lineage>
</organism>
<dbReference type="AlphaFoldDB" id="A0A1N6QJ35"/>
<proteinExistence type="predicted"/>